<reference evidence="3 4" key="1">
    <citation type="journal article" date="2021" name="Sci. Rep.">
        <title>The distribution of antibiotic resistance genes in chicken gut microbiota commensals.</title>
        <authorList>
            <person name="Juricova H."/>
            <person name="Matiasovicova J."/>
            <person name="Kubasova T."/>
            <person name="Cejkova D."/>
            <person name="Rychlik I."/>
        </authorList>
    </citation>
    <scope>NUCLEOTIDE SEQUENCE [LARGE SCALE GENOMIC DNA]</scope>
    <source>
        <strain evidence="3 4">An829</strain>
    </source>
</reference>
<name>A0ABS2DTT6_9BURK</name>
<evidence type="ECO:0000256" key="1">
    <source>
        <dbReference type="SAM" id="MobiDB-lite"/>
    </source>
</evidence>
<evidence type="ECO:0000313" key="3">
    <source>
        <dbReference type="EMBL" id="MBM6704766.1"/>
    </source>
</evidence>
<feature type="chain" id="PRO_5046151006" evidence="2">
    <location>
        <begin position="24"/>
        <end position="145"/>
    </location>
</feature>
<protein>
    <submittedName>
        <fullName evidence="3">Uncharacterized protein</fullName>
    </submittedName>
</protein>
<feature type="compositionally biased region" description="Low complexity" evidence="1">
    <location>
        <begin position="31"/>
        <end position="43"/>
    </location>
</feature>
<sequence>MSILKTLLPAIVLSVGLAAGAQANPWVSNGSSSGAQTQQAASQKAEKPKAPYVGHYSGKLYSQGSEVVDAELSLDNYKCFVLSVMKDQGLETGFVEMKGKEIILKHTDGKAYRVFTMVEDGKLVLKSVDGKDVKQTDACCTLVRD</sequence>
<proteinExistence type="predicted"/>
<accession>A0ABS2DTT6</accession>
<keyword evidence="4" id="KW-1185">Reference proteome</keyword>
<dbReference type="RefSeq" id="WP_205104053.1">
    <property type="nucleotide sequence ID" value="NZ_JACJJC010000018.1"/>
</dbReference>
<evidence type="ECO:0000256" key="2">
    <source>
        <dbReference type="SAM" id="SignalP"/>
    </source>
</evidence>
<comment type="caution">
    <text evidence="3">The sequence shown here is derived from an EMBL/GenBank/DDBJ whole genome shotgun (WGS) entry which is preliminary data.</text>
</comment>
<dbReference type="Proteomes" id="UP000715095">
    <property type="component" value="Unassembled WGS sequence"/>
</dbReference>
<keyword evidence="2" id="KW-0732">Signal</keyword>
<feature type="region of interest" description="Disordered" evidence="1">
    <location>
        <begin position="28"/>
        <end position="51"/>
    </location>
</feature>
<dbReference type="EMBL" id="JACJJC010000018">
    <property type="protein sequence ID" value="MBM6704766.1"/>
    <property type="molecule type" value="Genomic_DNA"/>
</dbReference>
<evidence type="ECO:0000313" key="4">
    <source>
        <dbReference type="Proteomes" id="UP000715095"/>
    </source>
</evidence>
<gene>
    <name evidence="3" type="ORF">H6A60_09750</name>
</gene>
<organism evidence="3 4">
    <name type="scientific">Sutterella massiliensis</name>
    <dbReference type="NCBI Taxonomy" id="1816689"/>
    <lineage>
        <taxon>Bacteria</taxon>
        <taxon>Pseudomonadati</taxon>
        <taxon>Pseudomonadota</taxon>
        <taxon>Betaproteobacteria</taxon>
        <taxon>Burkholderiales</taxon>
        <taxon>Sutterellaceae</taxon>
        <taxon>Sutterella</taxon>
    </lineage>
</organism>
<feature type="signal peptide" evidence="2">
    <location>
        <begin position="1"/>
        <end position="23"/>
    </location>
</feature>